<keyword evidence="2" id="KW-0349">Heme</keyword>
<reference evidence="7 8" key="1">
    <citation type="submission" date="2020-09" db="EMBL/GenBank/DDBJ databases">
        <authorList>
            <person name="Tanuku N.R.S."/>
        </authorList>
    </citation>
    <scope>NUCLEOTIDE SEQUENCE [LARGE SCALE GENOMIC DNA]</scope>
    <source>
        <strain evidence="7 8">AK62</strain>
    </source>
</reference>
<dbReference type="PROSITE" id="PS51009">
    <property type="entry name" value="CYTCII"/>
    <property type="match status" value="1"/>
</dbReference>
<evidence type="ECO:0000313" key="8">
    <source>
        <dbReference type="Proteomes" id="UP000810171"/>
    </source>
</evidence>
<organism evidence="7 8">
    <name type="scientific">Marinobacterium alkalitolerans</name>
    <dbReference type="NCBI Taxonomy" id="1542925"/>
    <lineage>
        <taxon>Bacteria</taxon>
        <taxon>Pseudomonadati</taxon>
        <taxon>Pseudomonadota</taxon>
        <taxon>Gammaproteobacteria</taxon>
        <taxon>Oceanospirillales</taxon>
        <taxon>Oceanospirillaceae</taxon>
        <taxon>Marinobacterium</taxon>
    </lineage>
</organism>
<keyword evidence="1" id="KW-0813">Transport</keyword>
<accession>A0ABS3ZGF7</accession>
<evidence type="ECO:0000256" key="6">
    <source>
        <dbReference type="SAM" id="SignalP"/>
    </source>
</evidence>
<keyword evidence="3" id="KW-0479">Metal-binding</keyword>
<dbReference type="Gene3D" id="1.20.120.10">
    <property type="entry name" value="Cytochrome c/b562"/>
    <property type="match status" value="1"/>
</dbReference>
<keyword evidence="4" id="KW-0249">Electron transport</keyword>
<keyword evidence="8" id="KW-1185">Reference proteome</keyword>
<comment type="caution">
    <text evidence="7">The sequence shown here is derived from an EMBL/GenBank/DDBJ whole genome shotgun (WGS) entry which is preliminary data.</text>
</comment>
<dbReference type="InterPro" id="IPR012127">
    <property type="entry name" value="Cyt_c_prime"/>
</dbReference>
<protein>
    <submittedName>
        <fullName evidence="7">Cytochrome c</fullName>
    </submittedName>
</protein>
<evidence type="ECO:0000256" key="1">
    <source>
        <dbReference type="ARBA" id="ARBA00022448"/>
    </source>
</evidence>
<name>A0ABS3ZGF7_9GAMM</name>
<dbReference type="PIRSF" id="PIRSF000027">
    <property type="entry name" value="Cytc_c_prime"/>
    <property type="match status" value="1"/>
</dbReference>
<feature type="signal peptide" evidence="6">
    <location>
        <begin position="1"/>
        <end position="21"/>
    </location>
</feature>
<proteinExistence type="predicted"/>
<evidence type="ECO:0000256" key="5">
    <source>
        <dbReference type="ARBA" id="ARBA00023004"/>
    </source>
</evidence>
<dbReference type="Pfam" id="PF01322">
    <property type="entry name" value="Cytochrom_C_2"/>
    <property type="match status" value="1"/>
</dbReference>
<keyword evidence="6" id="KW-0732">Signal</keyword>
<dbReference type="InterPro" id="IPR002321">
    <property type="entry name" value="Cyt_c_II"/>
</dbReference>
<dbReference type="InterPro" id="IPR010980">
    <property type="entry name" value="Cyt_c/b562"/>
</dbReference>
<gene>
    <name evidence="7" type="ORF">H9C73_15410</name>
</gene>
<sequence length="153" mass="17204">MRVKATILAGLVLGLSGQLVAAEVDVDAAIEYRQGVYRAMEWNLSELAAQVQGRRDFDAADFERRAGRIAFLSGILLEGFADKRSARGNEVDTRASYRIWQQKARFEEMMGEMQARSRALHEAARQADAVDQLRPQLGRLAQSCKACHDKYRD</sequence>
<evidence type="ECO:0000256" key="2">
    <source>
        <dbReference type="ARBA" id="ARBA00022617"/>
    </source>
</evidence>
<keyword evidence="5" id="KW-0408">Iron</keyword>
<evidence type="ECO:0000256" key="4">
    <source>
        <dbReference type="ARBA" id="ARBA00022982"/>
    </source>
</evidence>
<dbReference type="SUPFAM" id="SSF47175">
    <property type="entry name" value="Cytochromes"/>
    <property type="match status" value="1"/>
</dbReference>
<dbReference type="Proteomes" id="UP000810171">
    <property type="component" value="Unassembled WGS sequence"/>
</dbReference>
<dbReference type="EMBL" id="JACVEW010000035">
    <property type="protein sequence ID" value="MBP0050114.1"/>
    <property type="molecule type" value="Genomic_DNA"/>
</dbReference>
<dbReference type="RefSeq" id="WP_209288797.1">
    <property type="nucleotide sequence ID" value="NZ_JACVEW010000035.1"/>
</dbReference>
<feature type="chain" id="PRO_5046817954" evidence="6">
    <location>
        <begin position="22"/>
        <end position="153"/>
    </location>
</feature>
<evidence type="ECO:0000313" key="7">
    <source>
        <dbReference type="EMBL" id="MBP0050114.1"/>
    </source>
</evidence>
<evidence type="ECO:0000256" key="3">
    <source>
        <dbReference type="ARBA" id="ARBA00022723"/>
    </source>
</evidence>